<evidence type="ECO:0000256" key="10">
    <source>
        <dbReference type="NCBIfam" id="TIGR01163"/>
    </source>
</evidence>
<gene>
    <name evidence="11" type="ORF">KIMC2_04840</name>
</gene>
<sequence length="217" mass="24276">MHKLICPSLMVADWQNIEKEIKELNEADIDIYHLDIMDGSFVPNMALGVEDVEAVRKLTTKTIDVHLMVQNPQNFIDLFADLGVNIIYIHPEADQIPSRTLQTIKERGIHPGLAINPGTSINSVHELLPLVDYVLVMTVDPGFSGQPFLEYTIPKIKTLAEIKSNYHYQLMVDGAISENRIDELSSIGVEGFIVGSSALFRKNDNYKTIVKRLKGGC</sequence>
<dbReference type="GO" id="GO:0046872">
    <property type="term" value="F:metal ion binding"/>
    <property type="evidence" value="ECO:0007669"/>
    <property type="project" value="UniProtKB-KW"/>
</dbReference>
<protein>
    <recommendedName>
        <fullName evidence="7 10">Ribulose-phosphate 3-epimerase</fullName>
        <ecNumber evidence="7 10">5.1.3.1</ecNumber>
    </recommendedName>
</protein>
<dbReference type="KEGG" id="xak:KIMC2_04840"/>
<dbReference type="NCBIfam" id="NF004076">
    <property type="entry name" value="PRK05581.1-4"/>
    <property type="match status" value="1"/>
</dbReference>
<dbReference type="PROSITE" id="PS01086">
    <property type="entry name" value="RIBUL_P_3_EPIMER_2"/>
    <property type="match status" value="1"/>
</dbReference>
<dbReference type="GO" id="GO:0006098">
    <property type="term" value="P:pentose-phosphate shunt"/>
    <property type="evidence" value="ECO:0007669"/>
    <property type="project" value="UniProtKB-UniRule"/>
</dbReference>
<dbReference type="EC" id="5.1.3.1" evidence="7 10"/>
<name>A0AAU9D523_9LACO</name>
<evidence type="ECO:0000256" key="1">
    <source>
        <dbReference type="ARBA" id="ARBA00001782"/>
    </source>
</evidence>
<comment type="cofactor">
    <cofactor evidence="4">
        <name>Zn(2+)</name>
        <dbReference type="ChEBI" id="CHEBI:29105"/>
    </cofactor>
</comment>
<comment type="cofactor">
    <cofactor evidence="2">
        <name>Mn(2+)</name>
        <dbReference type="ChEBI" id="CHEBI:29035"/>
    </cofactor>
</comment>
<dbReference type="GO" id="GO:0004750">
    <property type="term" value="F:D-ribulose-phosphate 3-epimerase activity"/>
    <property type="evidence" value="ECO:0007669"/>
    <property type="project" value="UniProtKB-UniRule"/>
</dbReference>
<evidence type="ECO:0000256" key="6">
    <source>
        <dbReference type="ARBA" id="ARBA00009541"/>
    </source>
</evidence>
<dbReference type="FunFam" id="3.20.20.70:FF:000004">
    <property type="entry name" value="Ribulose-phosphate 3-epimerase"/>
    <property type="match status" value="1"/>
</dbReference>
<comment type="similarity">
    <text evidence="6">Belongs to the ribulose-phosphate 3-epimerase family.</text>
</comment>
<dbReference type="NCBIfam" id="TIGR01163">
    <property type="entry name" value="rpe"/>
    <property type="match status" value="1"/>
</dbReference>
<evidence type="ECO:0000256" key="7">
    <source>
        <dbReference type="ARBA" id="ARBA00013188"/>
    </source>
</evidence>
<dbReference type="Gene3D" id="3.20.20.70">
    <property type="entry name" value="Aldolase class I"/>
    <property type="match status" value="1"/>
</dbReference>
<evidence type="ECO:0000256" key="4">
    <source>
        <dbReference type="ARBA" id="ARBA00001947"/>
    </source>
</evidence>
<keyword evidence="8" id="KW-0479">Metal-binding</keyword>
<evidence type="ECO:0000256" key="9">
    <source>
        <dbReference type="ARBA" id="ARBA00023235"/>
    </source>
</evidence>
<dbReference type="Proteomes" id="UP001321804">
    <property type="component" value="Chromosome"/>
</dbReference>
<accession>A0AAU9D523</accession>
<dbReference type="GO" id="GO:0005737">
    <property type="term" value="C:cytoplasm"/>
    <property type="evidence" value="ECO:0007669"/>
    <property type="project" value="UniProtKB-ARBA"/>
</dbReference>
<dbReference type="InterPro" id="IPR013785">
    <property type="entry name" value="Aldolase_TIM"/>
</dbReference>
<organism evidence="11 12">
    <name type="scientific">Xylocopilactobacillus apis</name>
    <dbReference type="NCBI Taxonomy" id="2932183"/>
    <lineage>
        <taxon>Bacteria</taxon>
        <taxon>Bacillati</taxon>
        <taxon>Bacillota</taxon>
        <taxon>Bacilli</taxon>
        <taxon>Lactobacillales</taxon>
        <taxon>Lactobacillaceae</taxon>
        <taxon>Xylocopilactobacillus</taxon>
    </lineage>
</organism>
<keyword evidence="12" id="KW-1185">Reference proteome</keyword>
<comment type="cofactor">
    <cofactor evidence="5">
        <name>Fe(2+)</name>
        <dbReference type="ChEBI" id="CHEBI:29033"/>
    </cofactor>
</comment>
<dbReference type="Pfam" id="PF00834">
    <property type="entry name" value="Ribul_P_3_epim"/>
    <property type="match status" value="1"/>
</dbReference>
<dbReference type="InterPro" id="IPR000056">
    <property type="entry name" value="Ribul_P_3_epim-like"/>
</dbReference>
<dbReference type="SUPFAM" id="SSF51366">
    <property type="entry name" value="Ribulose-phoshate binding barrel"/>
    <property type="match status" value="1"/>
</dbReference>
<dbReference type="GO" id="GO:0005975">
    <property type="term" value="P:carbohydrate metabolic process"/>
    <property type="evidence" value="ECO:0007669"/>
    <property type="project" value="InterPro"/>
</dbReference>
<dbReference type="CDD" id="cd00429">
    <property type="entry name" value="RPE"/>
    <property type="match status" value="1"/>
</dbReference>
<dbReference type="EMBL" id="AP026801">
    <property type="protein sequence ID" value="BDR55922.1"/>
    <property type="molecule type" value="Genomic_DNA"/>
</dbReference>
<dbReference type="PANTHER" id="PTHR11749">
    <property type="entry name" value="RIBULOSE-5-PHOSPHATE-3-EPIMERASE"/>
    <property type="match status" value="1"/>
</dbReference>
<comment type="catalytic activity">
    <reaction evidence="1">
        <text>D-ribulose 5-phosphate = D-xylulose 5-phosphate</text>
        <dbReference type="Rhea" id="RHEA:13677"/>
        <dbReference type="ChEBI" id="CHEBI:57737"/>
        <dbReference type="ChEBI" id="CHEBI:58121"/>
        <dbReference type="EC" id="5.1.3.1"/>
    </reaction>
</comment>
<reference evidence="11 12" key="1">
    <citation type="journal article" date="2023" name="Microbiol. Spectr.">
        <title>Symbiosis of Carpenter Bees with Uncharacterized Lactic Acid Bacteria Showing NAD Auxotrophy.</title>
        <authorList>
            <person name="Kawasaki S."/>
            <person name="Ozawa K."/>
            <person name="Mori T."/>
            <person name="Yamamoto A."/>
            <person name="Ito M."/>
            <person name="Ohkuma M."/>
            <person name="Sakamoto M."/>
            <person name="Matsutani M."/>
        </authorList>
    </citation>
    <scope>NUCLEOTIDE SEQUENCE [LARGE SCALE GENOMIC DNA]</scope>
    <source>
        <strain evidence="11 12">KimC2</strain>
    </source>
</reference>
<evidence type="ECO:0000256" key="5">
    <source>
        <dbReference type="ARBA" id="ARBA00001954"/>
    </source>
</evidence>
<evidence type="ECO:0000256" key="3">
    <source>
        <dbReference type="ARBA" id="ARBA00001941"/>
    </source>
</evidence>
<evidence type="ECO:0000256" key="2">
    <source>
        <dbReference type="ARBA" id="ARBA00001936"/>
    </source>
</evidence>
<dbReference type="InterPro" id="IPR026019">
    <property type="entry name" value="Ribul_P_3_epim"/>
</dbReference>
<comment type="cofactor">
    <cofactor evidence="3">
        <name>Co(2+)</name>
        <dbReference type="ChEBI" id="CHEBI:48828"/>
    </cofactor>
</comment>
<dbReference type="RefSeq" id="WP_317697666.1">
    <property type="nucleotide sequence ID" value="NZ_AP026801.1"/>
</dbReference>
<dbReference type="InterPro" id="IPR011060">
    <property type="entry name" value="RibuloseP-bd_barrel"/>
</dbReference>
<keyword evidence="9" id="KW-0413">Isomerase</keyword>
<dbReference type="AlphaFoldDB" id="A0AAU9D523"/>
<evidence type="ECO:0000256" key="8">
    <source>
        <dbReference type="ARBA" id="ARBA00022723"/>
    </source>
</evidence>
<evidence type="ECO:0000313" key="11">
    <source>
        <dbReference type="EMBL" id="BDR55922.1"/>
    </source>
</evidence>
<evidence type="ECO:0000313" key="12">
    <source>
        <dbReference type="Proteomes" id="UP001321804"/>
    </source>
</evidence>
<proteinExistence type="inferred from homology"/>